<dbReference type="InterPro" id="IPR038969">
    <property type="entry name" value="FEN"/>
</dbReference>
<organism evidence="4">
    <name type="scientific">uncultured Caudovirales phage</name>
    <dbReference type="NCBI Taxonomy" id="2100421"/>
    <lineage>
        <taxon>Viruses</taxon>
        <taxon>Duplodnaviria</taxon>
        <taxon>Heunggongvirae</taxon>
        <taxon>Uroviricota</taxon>
        <taxon>Caudoviricetes</taxon>
        <taxon>Peduoviridae</taxon>
        <taxon>Maltschvirus</taxon>
        <taxon>Maltschvirus maltsch</taxon>
    </lineage>
</organism>
<sequence length="285" mass="33973">MRRLIVDGNNLVHRVFWVAKNQPNFNEHFHIHLFLTSVKNHILQYNPDVVYCTWDEKEDFQVNKRKELLQEYKGNRDAERNQQVHSKNYIIKELLEFIGIKNVLPRAYEADDVIAIFHYLFPEDEKIIITVDKDMCQLIDDKTVVYDPIRKTEFNYRNFKELIGYELTDFVKLKALTGDKSDNIPGIKGFGKVKISKFLNGEYTMTEAEEKHFNDNLKLVDLSLTLNDQDEVNYVKEQFSVKPELNYETFKLKCEELRFHQILKNIDSWYSIFFMKSKLSDLLCY</sequence>
<keyword evidence="2" id="KW-0378">Hydrolase</keyword>
<accession>A0A6J7X6S1</accession>
<dbReference type="SMART" id="SM00475">
    <property type="entry name" value="53EXOc"/>
    <property type="match status" value="1"/>
</dbReference>
<dbReference type="GO" id="GO:0008409">
    <property type="term" value="F:5'-3' exonuclease activity"/>
    <property type="evidence" value="ECO:0007669"/>
    <property type="project" value="InterPro"/>
</dbReference>
<keyword evidence="1" id="KW-0540">Nuclease</keyword>
<dbReference type="GO" id="GO:0003677">
    <property type="term" value="F:DNA binding"/>
    <property type="evidence" value="ECO:0007669"/>
    <property type="project" value="InterPro"/>
</dbReference>
<feature type="domain" description="5'-3' exonuclease" evidence="3">
    <location>
        <begin position="2"/>
        <end position="232"/>
    </location>
</feature>
<dbReference type="Gene3D" id="3.40.50.1010">
    <property type="entry name" value="5'-nuclease"/>
    <property type="match status" value="1"/>
</dbReference>
<dbReference type="InterPro" id="IPR020046">
    <property type="entry name" value="5-3_exonucl_a-hlix_arch_N"/>
</dbReference>
<dbReference type="PANTHER" id="PTHR42646">
    <property type="entry name" value="FLAP ENDONUCLEASE XNI"/>
    <property type="match status" value="1"/>
</dbReference>
<dbReference type="SUPFAM" id="SSF88723">
    <property type="entry name" value="PIN domain-like"/>
    <property type="match status" value="1"/>
</dbReference>
<dbReference type="GO" id="GO:0017108">
    <property type="term" value="F:5'-flap endonuclease activity"/>
    <property type="evidence" value="ECO:0007669"/>
    <property type="project" value="InterPro"/>
</dbReference>
<dbReference type="GO" id="GO:0033567">
    <property type="term" value="P:DNA replication, Okazaki fragment processing"/>
    <property type="evidence" value="ECO:0007669"/>
    <property type="project" value="InterPro"/>
</dbReference>
<name>A0A6J7X6S1_9CAUD</name>
<dbReference type="InterPro" id="IPR008918">
    <property type="entry name" value="HhH2"/>
</dbReference>
<dbReference type="CDD" id="cd09859">
    <property type="entry name" value="PIN_53EXO"/>
    <property type="match status" value="1"/>
</dbReference>
<gene>
    <name evidence="4" type="ORF">UFOVP760_98</name>
</gene>
<keyword evidence="4" id="KW-0269">Exonuclease</keyword>
<evidence type="ECO:0000259" key="3">
    <source>
        <dbReference type="SMART" id="SM00475"/>
    </source>
</evidence>
<evidence type="ECO:0000256" key="2">
    <source>
        <dbReference type="ARBA" id="ARBA00022801"/>
    </source>
</evidence>
<dbReference type="EMBL" id="LR798360">
    <property type="protein sequence ID" value="CAB5226319.1"/>
    <property type="molecule type" value="Genomic_DNA"/>
</dbReference>
<dbReference type="InterPro" id="IPR029060">
    <property type="entry name" value="PIN-like_dom_sf"/>
</dbReference>
<protein>
    <submittedName>
        <fullName evidence="4">Exo 5'-3' exonuclease (Including N-terminal domain of PolI)</fullName>
    </submittedName>
</protein>
<evidence type="ECO:0000256" key="1">
    <source>
        <dbReference type="ARBA" id="ARBA00022722"/>
    </source>
</evidence>
<reference evidence="4" key="1">
    <citation type="submission" date="2020-05" db="EMBL/GenBank/DDBJ databases">
        <authorList>
            <person name="Chiriac C."/>
            <person name="Salcher M."/>
            <person name="Ghai R."/>
            <person name="Kavagutti S V."/>
        </authorList>
    </citation>
    <scope>NUCLEOTIDE SEQUENCE</scope>
</reference>
<dbReference type="SMART" id="SM00279">
    <property type="entry name" value="HhH2"/>
    <property type="match status" value="1"/>
</dbReference>
<proteinExistence type="predicted"/>
<dbReference type="PANTHER" id="PTHR42646:SF2">
    <property type="entry name" value="5'-3' EXONUCLEASE FAMILY PROTEIN"/>
    <property type="match status" value="1"/>
</dbReference>
<evidence type="ECO:0000313" key="4">
    <source>
        <dbReference type="EMBL" id="CAB5226319.1"/>
    </source>
</evidence>
<dbReference type="Pfam" id="PF02739">
    <property type="entry name" value="5_3_exonuc_N"/>
    <property type="match status" value="1"/>
</dbReference>
<dbReference type="SUPFAM" id="SSF47807">
    <property type="entry name" value="5' to 3' exonuclease, C-terminal subdomain"/>
    <property type="match status" value="1"/>
</dbReference>
<dbReference type="InterPro" id="IPR002421">
    <property type="entry name" value="5-3_exonuclease"/>
</dbReference>
<dbReference type="InterPro" id="IPR036279">
    <property type="entry name" value="5-3_exonuclease_C_sf"/>
</dbReference>
<dbReference type="Gene3D" id="1.10.150.20">
    <property type="entry name" value="5' to 3' exonuclease, C-terminal subdomain"/>
    <property type="match status" value="1"/>
</dbReference>